<evidence type="ECO:0000256" key="3">
    <source>
        <dbReference type="ARBA" id="ARBA00004275"/>
    </source>
</evidence>
<dbReference type="PANTHER" id="PTHR10909:SF250">
    <property type="entry name" value="PEROXISOMAL ACYL-COENZYME A OXIDASE 1"/>
    <property type="match status" value="1"/>
</dbReference>
<evidence type="ECO:0000256" key="10">
    <source>
        <dbReference type="ARBA" id="ARBA00023098"/>
    </source>
</evidence>
<evidence type="ECO:0000256" key="5">
    <source>
        <dbReference type="ARBA" id="ARBA00006288"/>
    </source>
</evidence>
<dbReference type="EMBL" id="PJQD01000005">
    <property type="protein sequence ID" value="POY76235.1"/>
    <property type="molecule type" value="Genomic_DNA"/>
</dbReference>
<evidence type="ECO:0000259" key="15">
    <source>
        <dbReference type="Pfam" id="PF01756"/>
    </source>
</evidence>
<dbReference type="GO" id="GO:0003997">
    <property type="term" value="F:acyl-CoA oxidase activity"/>
    <property type="evidence" value="ECO:0007669"/>
    <property type="project" value="UniProtKB-EC"/>
</dbReference>
<dbReference type="InterPro" id="IPR046373">
    <property type="entry name" value="Acyl-CoA_Oxase/DH_mid-dom_sf"/>
</dbReference>
<dbReference type="OrthoDB" id="538336at2759"/>
<dbReference type="InterPro" id="IPR012258">
    <property type="entry name" value="Acyl-CoA_oxidase"/>
</dbReference>
<feature type="domain" description="Acyl-coenzyme A oxidase N-terminal" evidence="16">
    <location>
        <begin position="51"/>
        <end position="159"/>
    </location>
</feature>
<gene>
    <name evidence="18" type="ORF">BMF94_0430</name>
</gene>
<dbReference type="GO" id="GO:0005777">
    <property type="term" value="C:peroxisome"/>
    <property type="evidence" value="ECO:0007669"/>
    <property type="project" value="UniProtKB-SubCell"/>
</dbReference>
<dbReference type="FunFam" id="2.40.110.10:FF:000075">
    <property type="entry name" value="Acyl-coenzyme A oxidase"/>
    <property type="match status" value="1"/>
</dbReference>
<comment type="pathway">
    <text evidence="4">Lipid metabolism; peroxisomal fatty acid beta-oxidation.</text>
</comment>
<keyword evidence="10" id="KW-0443">Lipid metabolism</keyword>
<dbReference type="InterPro" id="IPR002655">
    <property type="entry name" value="Acyl-CoA_oxidase_C"/>
</dbReference>
<evidence type="ECO:0000256" key="14">
    <source>
        <dbReference type="SAM" id="MobiDB-lite"/>
    </source>
</evidence>
<dbReference type="Gene3D" id="2.40.110.10">
    <property type="entry name" value="Butyryl-CoA Dehydrogenase, subunit A, domain 2"/>
    <property type="match status" value="1"/>
</dbReference>
<evidence type="ECO:0000256" key="13">
    <source>
        <dbReference type="PIRSR" id="PIRSR000168-2"/>
    </source>
</evidence>
<dbReference type="Proteomes" id="UP000237144">
    <property type="component" value="Unassembled WGS sequence"/>
</dbReference>
<keyword evidence="11" id="KW-0576">Peroxisome</keyword>
<evidence type="ECO:0000256" key="11">
    <source>
        <dbReference type="ARBA" id="ARBA00023140"/>
    </source>
</evidence>
<evidence type="ECO:0000256" key="12">
    <source>
        <dbReference type="PIRNR" id="PIRNR000168"/>
    </source>
</evidence>
<dbReference type="GO" id="GO:0071949">
    <property type="term" value="F:FAD binding"/>
    <property type="evidence" value="ECO:0007669"/>
    <property type="project" value="InterPro"/>
</dbReference>
<evidence type="ECO:0000256" key="7">
    <source>
        <dbReference type="ARBA" id="ARBA00022827"/>
    </source>
</evidence>
<evidence type="ECO:0000256" key="8">
    <source>
        <dbReference type="ARBA" id="ARBA00022832"/>
    </source>
</evidence>
<keyword evidence="9 18" id="KW-0560">Oxidoreductase</keyword>
<dbReference type="Pfam" id="PF14749">
    <property type="entry name" value="Acyl-CoA_ox_N"/>
    <property type="match status" value="1"/>
</dbReference>
<feature type="binding site" evidence="13">
    <location>
        <position position="165"/>
    </location>
    <ligand>
        <name>FAD</name>
        <dbReference type="ChEBI" id="CHEBI:57692"/>
    </ligand>
</feature>
<evidence type="ECO:0000259" key="16">
    <source>
        <dbReference type="Pfam" id="PF14749"/>
    </source>
</evidence>
<comment type="similarity">
    <text evidence="5 12">Belongs to the acyl-CoA oxidase family.</text>
</comment>
<dbReference type="AlphaFoldDB" id="A0A2S5BHK0"/>
<accession>A0A2S5BHK0</accession>
<organism evidence="18 19">
    <name type="scientific">Rhodotorula taiwanensis</name>
    <dbReference type="NCBI Taxonomy" id="741276"/>
    <lineage>
        <taxon>Eukaryota</taxon>
        <taxon>Fungi</taxon>
        <taxon>Dikarya</taxon>
        <taxon>Basidiomycota</taxon>
        <taxon>Pucciniomycotina</taxon>
        <taxon>Microbotryomycetes</taxon>
        <taxon>Sporidiobolales</taxon>
        <taxon>Sporidiobolaceae</taxon>
        <taxon>Rhodotorula</taxon>
    </lineage>
</organism>
<evidence type="ECO:0000256" key="6">
    <source>
        <dbReference type="ARBA" id="ARBA00022630"/>
    </source>
</evidence>
<evidence type="ECO:0000259" key="17">
    <source>
        <dbReference type="Pfam" id="PF22924"/>
    </source>
</evidence>
<dbReference type="Gene3D" id="1.20.140.10">
    <property type="entry name" value="Butyryl-CoA Dehydrogenase, subunit A, domain 3"/>
    <property type="match status" value="2"/>
</dbReference>
<keyword evidence="7 12" id="KW-0274">FAD</keyword>
<dbReference type="InterPro" id="IPR009100">
    <property type="entry name" value="AcylCoA_DH/oxidase_NM_dom_sf"/>
</dbReference>
<feature type="binding site" evidence="13">
    <location>
        <position position="204"/>
    </location>
    <ligand>
        <name>FAD</name>
        <dbReference type="ChEBI" id="CHEBI:57692"/>
    </ligand>
</feature>
<comment type="cofactor">
    <cofactor evidence="2">
        <name>FAD</name>
        <dbReference type="ChEBI" id="CHEBI:57692"/>
    </cofactor>
</comment>
<dbReference type="InterPro" id="IPR037069">
    <property type="entry name" value="AcylCoA_DH/ox_N_sf"/>
</dbReference>
<dbReference type="STRING" id="741276.A0A2S5BHK0"/>
<dbReference type="Pfam" id="PF22924">
    <property type="entry name" value="ACOX_C_alpha1"/>
    <property type="match status" value="1"/>
</dbReference>
<dbReference type="GO" id="GO:0055088">
    <property type="term" value="P:lipid homeostasis"/>
    <property type="evidence" value="ECO:0007669"/>
    <property type="project" value="TreeGrafter"/>
</dbReference>
<dbReference type="InterPro" id="IPR036250">
    <property type="entry name" value="AcylCo_DH-like_C"/>
</dbReference>
<keyword evidence="19" id="KW-1185">Reference proteome</keyword>
<evidence type="ECO:0000256" key="9">
    <source>
        <dbReference type="ARBA" id="ARBA00023002"/>
    </source>
</evidence>
<dbReference type="FunFam" id="1.20.140.10:FF:000015">
    <property type="entry name" value="Acyl-coenzyme A oxidase"/>
    <property type="match status" value="1"/>
</dbReference>
<comment type="caution">
    <text evidence="18">The sequence shown here is derived from an EMBL/GenBank/DDBJ whole genome shotgun (WGS) entry which is preliminary data.</text>
</comment>
<evidence type="ECO:0000256" key="4">
    <source>
        <dbReference type="ARBA" id="ARBA00004846"/>
    </source>
</evidence>
<dbReference type="PANTHER" id="PTHR10909">
    <property type="entry name" value="ELECTRON TRANSPORT OXIDOREDUCTASE"/>
    <property type="match status" value="1"/>
</dbReference>
<reference evidence="18 19" key="1">
    <citation type="journal article" date="2018" name="Front. Microbiol.">
        <title>Prospects for Fungal Bioremediation of Acidic Radioactive Waste Sites: Characterization and Genome Sequence of Rhodotorula taiwanensis MD1149.</title>
        <authorList>
            <person name="Tkavc R."/>
            <person name="Matrosova V.Y."/>
            <person name="Grichenko O.E."/>
            <person name="Gostincar C."/>
            <person name="Volpe R.P."/>
            <person name="Klimenkova P."/>
            <person name="Gaidamakova E.K."/>
            <person name="Zhou C.E."/>
            <person name="Stewart B.J."/>
            <person name="Lyman M.G."/>
            <person name="Malfatti S.A."/>
            <person name="Rubinfeld B."/>
            <person name="Courtot M."/>
            <person name="Singh J."/>
            <person name="Dalgard C.L."/>
            <person name="Hamilton T."/>
            <person name="Frey K.G."/>
            <person name="Gunde-Cimerman N."/>
            <person name="Dugan L."/>
            <person name="Daly M.J."/>
        </authorList>
    </citation>
    <scope>NUCLEOTIDE SEQUENCE [LARGE SCALE GENOMIC DNA]</scope>
    <source>
        <strain evidence="18 19">MD1149</strain>
    </source>
</reference>
<evidence type="ECO:0000313" key="19">
    <source>
        <dbReference type="Proteomes" id="UP000237144"/>
    </source>
</evidence>
<feature type="domain" description="Acyl-CoA oxidase C-alpha1" evidence="17">
    <location>
        <begin position="315"/>
        <end position="479"/>
    </location>
</feature>
<dbReference type="PIRSF" id="PIRSF000168">
    <property type="entry name" value="Acyl-CoA_oxidase"/>
    <property type="match status" value="1"/>
</dbReference>
<feature type="compositionally biased region" description="Polar residues" evidence="14">
    <location>
        <begin position="1"/>
        <end position="13"/>
    </location>
</feature>
<dbReference type="SUPFAM" id="SSF47203">
    <property type="entry name" value="Acyl-CoA dehydrogenase C-terminal domain-like"/>
    <property type="match status" value="2"/>
</dbReference>
<dbReference type="Gene3D" id="1.10.540.10">
    <property type="entry name" value="Acyl-CoA dehydrogenase/oxidase, N-terminal domain"/>
    <property type="match status" value="1"/>
</dbReference>
<name>A0A2S5BHK0_9BASI</name>
<dbReference type="InterPro" id="IPR029320">
    <property type="entry name" value="Acyl-CoA_ox_N"/>
</dbReference>
<comment type="subcellular location">
    <subcellularLocation>
        <location evidence="3">Peroxisome</location>
    </subcellularLocation>
</comment>
<dbReference type="Pfam" id="PF01756">
    <property type="entry name" value="ACOX"/>
    <property type="match status" value="1"/>
</dbReference>
<evidence type="ECO:0000313" key="18">
    <source>
        <dbReference type="EMBL" id="POY76235.1"/>
    </source>
</evidence>
<comment type="catalytic activity">
    <reaction evidence="1">
        <text>a 2,3-saturated acyl-CoA + O2 = a (2E)-enoyl-CoA + H2O2</text>
        <dbReference type="Rhea" id="RHEA:38959"/>
        <dbReference type="ChEBI" id="CHEBI:15379"/>
        <dbReference type="ChEBI" id="CHEBI:16240"/>
        <dbReference type="ChEBI" id="CHEBI:58856"/>
        <dbReference type="ChEBI" id="CHEBI:65111"/>
        <dbReference type="EC" id="1.3.3.6"/>
    </reaction>
</comment>
<evidence type="ECO:0000256" key="1">
    <source>
        <dbReference type="ARBA" id="ARBA00001201"/>
    </source>
</evidence>
<feature type="domain" description="Acyl-CoA oxidase C-terminal" evidence="15">
    <location>
        <begin position="525"/>
        <end position="688"/>
    </location>
</feature>
<protein>
    <recommendedName>
        <fullName evidence="12">Acyl-coenzyme A oxidase</fullName>
    </recommendedName>
</protein>
<proteinExistence type="inferred from homology"/>
<dbReference type="UniPathway" id="UPA00661"/>
<dbReference type="FunFam" id="1.20.140.10:FF:000013">
    <property type="entry name" value="Acyl-coenzyme A oxidase"/>
    <property type="match status" value="1"/>
</dbReference>
<feature type="region of interest" description="Disordered" evidence="14">
    <location>
        <begin position="1"/>
        <end position="31"/>
    </location>
</feature>
<keyword evidence="8" id="KW-0276">Fatty acid metabolism</keyword>
<sequence>MSATPDSSGSPMLTTPVEIPDHLTKPVGTPGPRLLEIERSKASFSPKDLELYLFGKDYIERRDRILPILENEPAFNKSRLHYMDRGEKYRFGLRKEKRLTQISMELGWDDDDMHMAEGLLDLPASFNLHRSMFMKTLRAQTTEEQKELFLRPAERYEIIGCYAQTELGHGSNVQGLETTATYQPESKTFVLQSPGLTSAKWWIGGLGRTADHAVVMAQLYTPDGKNGQLIKRGPFPFVCQLRDLKTRELLPGRTIQDIGPKAVRVFVQSRVPMVDNGTMLLDHVEIPHVNFLAGYASVDPDTGKFNRPQHDKLAYGTMVYIRANMIQQARSILARSATVAIRYCSVRRQFADRDAPQTDDGRQPAETQVINYQLVQARIFPPLVQAFAFHFTGKEMYRLYHLNEEATRAGDFSVLADVHATSSGLKSLCTLMASQAIEECRRACGGHGYSLASGLASLWSDYLPQGDSYMLTQQTGRYLFKTFRTLLADRNAPMSKENRTADYVLKYISNPEAKAPFKYVGDLSDPQLFVDAFGHRAAYLTATALRKRDIEKRSWNSILCDIFRCSTAHSQYNLVYNFAKALQEDEELKSQRALHRVMTTCFELFACQTMDTEAAEFLSSGYLSPKQHELLRNRVHDLLAELRPQAVPLVDAWNLPDYLLNSALGRQDGDVYPALVRFAQGEPLNRTRFNVDIHSDEIELGPEEGGRVSSKL</sequence>
<dbReference type="GO" id="GO:0033540">
    <property type="term" value="P:fatty acid beta-oxidation using acyl-CoA oxidase"/>
    <property type="evidence" value="ECO:0007669"/>
    <property type="project" value="UniProtKB-UniPathway"/>
</dbReference>
<dbReference type="SUPFAM" id="SSF56645">
    <property type="entry name" value="Acyl-CoA dehydrogenase NM domain-like"/>
    <property type="match status" value="1"/>
</dbReference>
<keyword evidence="6 12" id="KW-0285">Flavoprotein</keyword>
<evidence type="ECO:0000256" key="2">
    <source>
        <dbReference type="ARBA" id="ARBA00001974"/>
    </source>
</evidence>
<dbReference type="GO" id="GO:0005504">
    <property type="term" value="F:fatty acid binding"/>
    <property type="evidence" value="ECO:0007669"/>
    <property type="project" value="TreeGrafter"/>
</dbReference>
<dbReference type="InterPro" id="IPR055060">
    <property type="entry name" value="ACOX_C_alpha1"/>
</dbReference>